<gene>
    <name evidence="4" type="ORF">P4G45_16305</name>
    <name evidence="5" type="ORF">P8936_17515</name>
</gene>
<evidence type="ECO:0000256" key="2">
    <source>
        <dbReference type="ARBA" id="ARBA00022723"/>
    </source>
</evidence>
<feature type="binding site" evidence="3">
    <location>
        <position position="134"/>
    </location>
    <ligand>
        <name>a divalent metal cation</name>
        <dbReference type="ChEBI" id="CHEBI:60240"/>
    </ligand>
</feature>
<dbReference type="GO" id="GO:0046872">
    <property type="term" value="F:metal ion binding"/>
    <property type="evidence" value="ECO:0007669"/>
    <property type="project" value="UniProtKB-KW"/>
</dbReference>
<comment type="similarity">
    <text evidence="1">Belongs to the DinB family.</text>
</comment>
<evidence type="ECO:0000313" key="4">
    <source>
        <dbReference type="EMBL" id="XBH10024.1"/>
    </source>
</evidence>
<proteinExistence type="inferred from homology"/>
<dbReference type="EMBL" id="CP121195">
    <property type="protein sequence ID" value="XBH13461.1"/>
    <property type="molecule type" value="Genomic_DNA"/>
</dbReference>
<dbReference type="RefSeq" id="WP_348267531.1">
    <property type="nucleotide sequence ID" value="NZ_CP121194.1"/>
</dbReference>
<dbReference type="KEGG" id="epl:P4G45_16305"/>
<evidence type="ECO:0000313" key="5">
    <source>
        <dbReference type="EMBL" id="XBH13461.1"/>
    </source>
</evidence>
<accession>A0AAU7D7U5</accession>
<organism evidence="4">
    <name type="scientific">Edaphobacter paludis</name>
    <dbReference type="NCBI Taxonomy" id="3035702"/>
    <lineage>
        <taxon>Bacteria</taxon>
        <taxon>Pseudomonadati</taxon>
        <taxon>Acidobacteriota</taxon>
        <taxon>Terriglobia</taxon>
        <taxon>Terriglobales</taxon>
        <taxon>Acidobacteriaceae</taxon>
        <taxon>Edaphobacter</taxon>
    </lineage>
</organism>
<feature type="binding site" evidence="3">
    <location>
        <position position="130"/>
    </location>
    <ligand>
        <name>a divalent metal cation</name>
        <dbReference type="ChEBI" id="CHEBI:60240"/>
    </ligand>
</feature>
<dbReference type="AlphaFoldDB" id="A0AAU7CX03"/>
<reference evidence="4" key="1">
    <citation type="submission" date="2023-03" db="EMBL/GenBank/DDBJ databases">
        <title>Edaphobacter sp.</title>
        <authorList>
            <person name="Huber K.J."/>
            <person name="Papendorf J."/>
            <person name="Pilke C."/>
            <person name="Bunk B."/>
            <person name="Sproeer C."/>
            <person name="Pester M."/>
        </authorList>
    </citation>
    <scope>NUCLEOTIDE SEQUENCE</scope>
    <source>
        <strain evidence="4">DSM 109919</strain>
        <strain evidence="5">DSM 109920</strain>
    </source>
</reference>
<dbReference type="InterPro" id="IPR034660">
    <property type="entry name" value="DinB/YfiT-like"/>
</dbReference>
<feature type="binding site" evidence="3">
    <location>
        <position position="49"/>
    </location>
    <ligand>
        <name>a divalent metal cation</name>
        <dbReference type="ChEBI" id="CHEBI:60240"/>
    </ligand>
</feature>
<dbReference type="Gene3D" id="1.20.120.450">
    <property type="entry name" value="dinb family like domain"/>
    <property type="match status" value="1"/>
</dbReference>
<evidence type="ECO:0000256" key="1">
    <source>
        <dbReference type="ARBA" id="ARBA00008635"/>
    </source>
</evidence>
<evidence type="ECO:0000256" key="3">
    <source>
        <dbReference type="PIRSR" id="PIRSR607837-1"/>
    </source>
</evidence>
<dbReference type="EMBL" id="CP121194">
    <property type="protein sequence ID" value="XBH10024.1"/>
    <property type="molecule type" value="Genomic_DNA"/>
</dbReference>
<keyword evidence="2 3" id="KW-0479">Metal-binding</keyword>
<dbReference type="InterPro" id="IPR007837">
    <property type="entry name" value="DinB"/>
</dbReference>
<accession>A0AAU7CX03</accession>
<protein>
    <submittedName>
        <fullName evidence="4">DinB family protein</fullName>
    </submittedName>
</protein>
<sequence>MVTLTGEELLAWIDTTAQHWQKLLEAHEDLLTVSCDIAGVKSIGELMQHIVAVQLRYAERLAGLPETSYESIAYDTVPALFATHVQGIEMFRGLLADPAYDWTQELEFATRRMGTLRASRKTILIHALMHSIRHYAQLATLVRQHGVAPDWPMDYLFMGAKRV</sequence>
<dbReference type="SUPFAM" id="SSF109854">
    <property type="entry name" value="DinB/YfiT-like putative metalloenzymes"/>
    <property type="match status" value="1"/>
</dbReference>
<name>A0AAU7CX03_9BACT</name>
<dbReference type="Pfam" id="PF05163">
    <property type="entry name" value="DinB"/>
    <property type="match status" value="1"/>
</dbReference>